<comment type="caution">
    <text evidence="5">The sequence shown here is derived from an EMBL/GenBank/DDBJ whole genome shotgun (WGS) entry which is preliminary data.</text>
</comment>
<dbReference type="InterPro" id="IPR050706">
    <property type="entry name" value="Cyclic-di-GMP_PDE-like"/>
</dbReference>
<evidence type="ECO:0000259" key="3">
    <source>
        <dbReference type="PROSITE" id="PS50883"/>
    </source>
</evidence>
<dbReference type="InterPro" id="IPR000014">
    <property type="entry name" value="PAS"/>
</dbReference>
<dbReference type="CDD" id="cd01948">
    <property type="entry name" value="EAL"/>
    <property type="match status" value="1"/>
</dbReference>
<protein>
    <recommendedName>
        <fullName evidence="7">Diguanylate cyclase</fullName>
    </recommendedName>
</protein>
<accession>A0A0M0I2A1</accession>
<evidence type="ECO:0000259" key="4">
    <source>
        <dbReference type="PROSITE" id="PS51371"/>
    </source>
</evidence>
<dbReference type="STRING" id="171383.AKJ31_07035"/>
<dbReference type="NCBIfam" id="TIGR00229">
    <property type="entry name" value="sensory_box"/>
    <property type="match status" value="1"/>
</dbReference>
<keyword evidence="6" id="KW-1185">Reference proteome</keyword>
<dbReference type="Pfam" id="PF00571">
    <property type="entry name" value="CBS"/>
    <property type="match status" value="1"/>
</dbReference>
<dbReference type="PROSITE" id="PS50112">
    <property type="entry name" value="PAS"/>
    <property type="match status" value="1"/>
</dbReference>
<dbReference type="InterPro" id="IPR035919">
    <property type="entry name" value="EAL_sf"/>
</dbReference>
<dbReference type="AlphaFoldDB" id="A0A0M0I2A1"/>
<dbReference type="InterPro" id="IPR035965">
    <property type="entry name" value="PAS-like_dom_sf"/>
</dbReference>
<dbReference type="Proteomes" id="UP000037530">
    <property type="component" value="Unassembled WGS sequence"/>
</dbReference>
<dbReference type="InterPro" id="IPR046342">
    <property type="entry name" value="CBS_dom_sf"/>
</dbReference>
<sequence length="806" mass="90182">MLVTSHRDAEQNQPLDSIDWVWDIQQHKLQIDKAQLERLLSTTLPNISGNLLLSYLSYEDQCELSSMINAAAHDQQPRVYACCMNVQDGRACWVLLSFSASQSGVVAGQLTPMLCLCSDSITVSHLLSQLLDIPECGVIVADDNGRILQCNSLLLSQTGYSRAQLLNHSLEMLASAKHSEAFYQQIWRNFAASGYWSGVLLVPNAVGVNNPQKVVIKRIQLAEQSLVLVLFYDLSKQLYRIEDIENDGLDIKTQLPSESQFTQLVVSTLENDPLCLSFVVVFTPRFSERDELEQKFALAEALVQSSLVTSAGYLGSNHFSVLLQSRDVDPAKQTENIHQTIRRLCNDVGRSAGLSLYRTLMSGKIGVSVYKLDTHNPKLLVSHAVHATLEHVEQSKGAISFYHGALSQETMRITKLENRISDLIKERNLEIFYQPIVDVAHWEIVQFEALCRFRGKRGQLLNTAEAIMVAEDLDLIADLDWCIGRKVLHDIGDIQRQFGRNVGVAINRSLNSKLQVGEVLESLRTMVEQSTINRSSINVELSESDYFNCEHQESPLMRNIKRSGLHFSIDRFGSGHSCLTSLAKGNFDQIKIDRHLIQGIAAGSENYAATKAIIELAHALNTKVVAVGVETQSELETLCELGIDFVQGYFISEPLALDQLQNALRFKDRLRKSDWGYHKVRRTGLLSITDTNVPCISIQSSIDEALQILYSSNELEVLPVLDERRCVGFVRASQLYQTKETGQNSISDVVANDFQTISYRVNLDEFTALLKDGFLLPAIVVSETGNYLGVIDQHAALRYLLKRETS</sequence>
<dbReference type="SUPFAM" id="SSF141868">
    <property type="entry name" value="EAL domain-like"/>
    <property type="match status" value="1"/>
</dbReference>
<dbReference type="InterPro" id="IPR013767">
    <property type="entry name" value="PAS_fold"/>
</dbReference>
<feature type="domain" description="EAL" evidence="3">
    <location>
        <begin position="413"/>
        <end position="668"/>
    </location>
</feature>
<dbReference type="PATRIC" id="fig|171383.3.peg.1447"/>
<gene>
    <name evidence="5" type="ORF">AKJ31_07035</name>
</gene>
<dbReference type="PROSITE" id="PS51371">
    <property type="entry name" value="CBS"/>
    <property type="match status" value="1"/>
</dbReference>
<dbReference type="Gene3D" id="3.30.450.20">
    <property type="entry name" value="PAS domain"/>
    <property type="match status" value="1"/>
</dbReference>
<feature type="domain" description="CBS" evidence="4">
    <location>
        <begin position="688"/>
        <end position="746"/>
    </location>
</feature>
<organism evidence="5 6">
    <name type="scientific">Vibrio hepatarius</name>
    <dbReference type="NCBI Taxonomy" id="171383"/>
    <lineage>
        <taxon>Bacteria</taxon>
        <taxon>Pseudomonadati</taxon>
        <taxon>Pseudomonadota</taxon>
        <taxon>Gammaproteobacteria</taxon>
        <taxon>Vibrionales</taxon>
        <taxon>Vibrionaceae</taxon>
        <taxon>Vibrio</taxon>
        <taxon>Vibrio oreintalis group</taxon>
    </lineage>
</organism>
<evidence type="ECO:0000259" key="2">
    <source>
        <dbReference type="PROSITE" id="PS50112"/>
    </source>
</evidence>
<dbReference type="Pfam" id="PF00563">
    <property type="entry name" value="EAL"/>
    <property type="match status" value="1"/>
</dbReference>
<dbReference type="PANTHER" id="PTHR33121">
    <property type="entry name" value="CYCLIC DI-GMP PHOSPHODIESTERASE PDEF"/>
    <property type="match status" value="1"/>
</dbReference>
<dbReference type="RefSeq" id="WP_053408397.1">
    <property type="nucleotide sequence ID" value="NZ_DAIPHI010000045.1"/>
</dbReference>
<feature type="domain" description="PAS" evidence="2">
    <location>
        <begin position="123"/>
        <end position="180"/>
    </location>
</feature>
<dbReference type="Gene3D" id="3.10.580.10">
    <property type="entry name" value="CBS-domain"/>
    <property type="match status" value="1"/>
</dbReference>
<dbReference type="Gene3D" id="3.20.20.450">
    <property type="entry name" value="EAL domain"/>
    <property type="match status" value="1"/>
</dbReference>
<dbReference type="SUPFAM" id="SSF54631">
    <property type="entry name" value="CBS-domain pair"/>
    <property type="match status" value="1"/>
</dbReference>
<dbReference type="Pfam" id="PF00989">
    <property type="entry name" value="PAS"/>
    <property type="match status" value="1"/>
</dbReference>
<reference evidence="6" key="1">
    <citation type="submission" date="2015-08" db="EMBL/GenBank/DDBJ databases">
        <title>Vibrio galatheae sp. nov., a novel member of the Vibrionaceae family isolated from the Solomon Islands.</title>
        <authorList>
            <person name="Giubergia S."/>
            <person name="Machado H."/>
            <person name="Mateiu R.V."/>
            <person name="Gram L."/>
        </authorList>
    </citation>
    <scope>NUCLEOTIDE SEQUENCE [LARGE SCALE GENOMIC DNA]</scope>
    <source>
        <strain evidence="6">DSM 19134</strain>
    </source>
</reference>
<evidence type="ECO:0000313" key="5">
    <source>
        <dbReference type="EMBL" id="KOO08237.1"/>
    </source>
</evidence>
<dbReference type="SMART" id="SM00091">
    <property type="entry name" value="PAS"/>
    <property type="match status" value="1"/>
</dbReference>
<dbReference type="InterPro" id="IPR001633">
    <property type="entry name" value="EAL_dom"/>
</dbReference>
<dbReference type="GO" id="GO:0006355">
    <property type="term" value="P:regulation of DNA-templated transcription"/>
    <property type="evidence" value="ECO:0007669"/>
    <property type="project" value="InterPro"/>
</dbReference>
<dbReference type="SMART" id="SM00052">
    <property type="entry name" value="EAL"/>
    <property type="match status" value="1"/>
</dbReference>
<dbReference type="SUPFAM" id="SSF55785">
    <property type="entry name" value="PYP-like sensor domain (PAS domain)"/>
    <property type="match status" value="1"/>
</dbReference>
<dbReference type="GO" id="GO:0071111">
    <property type="term" value="F:cyclic-guanylate-specific phosphodiesterase activity"/>
    <property type="evidence" value="ECO:0007669"/>
    <property type="project" value="InterPro"/>
</dbReference>
<name>A0A0M0I2A1_9VIBR</name>
<dbReference type="PANTHER" id="PTHR33121:SF79">
    <property type="entry name" value="CYCLIC DI-GMP PHOSPHODIESTERASE PDED-RELATED"/>
    <property type="match status" value="1"/>
</dbReference>
<dbReference type="InterPro" id="IPR000644">
    <property type="entry name" value="CBS_dom"/>
</dbReference>
<evidence type="ECO:0000256" key="1">
    <source>
        <dbReference type="PROSITE-ProRule" id="PRU00703"/>
    </source>
</evidence>
<dbReference type="EMBL" id="LHPI01000004">
    <property type="protein sequence ID" value="KOO08237.1"/>
    <property type="molecule type" value="Genomic_DNA"/>
</dbReference>
<dbReference type="PROSITE" id="PS50883">
    <property type="entry name" value="EAL"/>
    <property type="match status" value="1"/>
</dbReference>
<dbReference type="OrthoDB" id="5643297at2"/>
<evidence type="ECO:0000313" key="6">
    <source>
        <dbReference type="Proteomes" id="UP000037530"/>
    </source>
</evidence>
<evidence type="ECO:0008006" key="7">
    <source>
        <dbReference type="Google" id="ProtNLM"/>
    </source>
</evidence>
<keyword evidence="1" id="KW-0129">CBS domain</keyword>
<proteinExistence type="predicted"/>
<dbReference type="CDD" id="cd00130">
    <property type="entry name" value="PAS"/>
    <property type="match status" value="1"/>
</dbReference>